<dbReference type="OMA" id="DHMGDGF"/>
<dbReference type="PANTHER" id="PTHR28244:SF1">
    <property type="entry name" value="RNA POLYMERASE I-SPECIFIC TRANSCRIPTION INITIATION FACTOR RRN11"/>
    <property type="match status" value="1"/>
</dbReference>
<dbReference type="GO" id="GO:0070860">
    <property type="term" value="C:RNA polymerase I core factor complex"/>
    <property type="evidence" value="ECO:0007669"/>
    <property type="project" value="TreeGrafter"/>
</dbReference>
<feature type="compositionally biased region" description="Polar residues" evidence="1">
    <location>
        <begin position="101"/>
        <end position="111"/>
    </location>
</feature>
<dbReference type="GO" id="GO:0001164">
    <property type="term" value="F:RNA polymerase I core promoter sequence-specific DNA binding"/>
    <property type="evidence" value="ECO:0007669"/>
    <property type="project" value="TreeGrafter"/>
</dbReference>
<evidence type="ECO:0000313" key="3">
    <source>
        <dbReference type="EMBL" id="KKO99221.1"/>
    </source>
</evidence>
<feature type="compositionally biased region" description="Basic and acidic residues" evidence="1">
    <location>
        <begin position="18"/>
        <end position="28"/>
    </location>
</feature>
<feature type="compositionally biased region" description="Basic and acidic residues" evidence="1">
    <location>
        <begin position="266"/>
        <end position="277"/>
    </location>
</feature>
<dbReference type="AlphaFoldDB" id="A0A0F9ZFZ7"/>
<dbReference type="Pfam" id="PF15463">
    <property type="entry name" value="ECM11"/>
    <property type="match status" value="1"/>
</dbReference>
<sequence>MPASLKERSSRLQMFARLKSDNEVRNKSNADVNTNGNLNGNAAVQQTREPERYQSSAPPAFSSAVERRELADSARVPIPGANARQPSAHQRRFSQPPPESVQRSHSQSPASQHRPMDIFTGSQLGDSFMNSGLTTPQYEPSEADHEPMPDKKNTVVTAPAPAVSIAAPAAITRPAPRYNFDRRFLPNDGAAFQLGEDLLMRVVPTNGHRNAASAYMNDGFNRTAVNGYSRPPGNYRPTYARLEASPEKQPVLPMRDIKVRHVPRPRQFEYDDREKRSTSPAFANRGRPMRDRIDDFRPMTRFRDLEEVEDEEGAAYEEENGDQDDGTSTVGGREDGHATPRVRGHPLSPHRAALERLMTTTIPPFKPAAPKDKKRRRGSLDYDDMALSNMAYADLDKEPFDFDPSKATAQTSSGAPAGTVEARVARIEQGMHQSEKEQRLMFANMDFDDWEEAGDWFAEQFSEIMHKMRVVRRNKRKVLREFEDEAASREEAVREQTVAIDKKLNRMLQEGQRLMTPNDAKAAQQ</sequence>
<proteinExistence type="predicted"/>
<evidence type="ECO:0000256" key="1">
    <source>
        <dbReference type="SAM" id="MobiDB-lite"/>
    </source>
</evidence>
<dbReference type="GO" id="GO:0042790">
    <property type="term" value="P:nucleolar large rRNA transcription by RNA polymerase I"/>
    <property type="evidence" value="ECO:0007669"/>
    <property type="project" value="TreeGrafter"/>
</dbReference>
<feature type="compositionally biased region" description="Polar residues" evidence="1">
    <location>
        <begin position="29"/>
        <end position="57"/>
    </location>
</feature>
<dbReference type="OrthoDB" id="5346740at2759"/>
<dbReference type="EMBL" id="JOKZ01000345">
    <property type="protein sequence ID" value="KKO99221.1"/>
    <property type="molecule type" value="Genomic_DNA"/>
</dbReference>
<organism evidence="3 4">
    <name type="scientific">Trichoderma harzianum</name>
    <name type="common">Hypocrea lixii</name>
    <dbReference type="NCBI Taxonomy" id="5544"/>
    <lineage>
        <taxon>Eukaryota</taxon>
        <taxon>Fungi</taxon>
        <taxon>Dikarya</taxon>
        <taxon>Ascomycota</taxon>
        <taxon>Pezizomycotina</taxon>
        <taxon>Sordariomycetes</taxon>
        <taxon>Hypocreomycetidae</taxon>
        <taxon>Hypocreales</taxon>
        <taxon>Hypocreaceae</taxon>
        <taxon>Trichoderma</taxon>
    </lineage>
</organism>
<comment type="caution">
    <text evidence="3">The sequence shown here is derived from an EMBL/GenBank/DDBJ whole genome shotgun (WGS) entry which is preliminary data.</text>
</comment>
<accession>A0A0F9ZFZ7</accession>
<dbReference type="PANTHER" id="PTHR28244">
    <property type="entry name" value="RNA POLYMERASE I-SPECIFIC TRANSCRIPTION INITIATION FACTOR RRN11"/>
    <property type="match status" value="1"/>
</dbReference>
<evidence type="ECO:0000313" key="4">
    <source>
        <dbReference type="Proteomes" id="UP000034112"/>
    </source>
</evidence>
<feature type="compositionally biased region" description="Polar residues" evidence="1">
    <location>
        <begin position="120"/>
        <end position="138"/>
    </location>
</feature>
<reference evidence="4" key="1">
    <citation type="journal article" date="2015" name="Genome Announc.">
        <title>Draft whole-genome sequence of the biocontrol agent Trichoderma harzianum T6776.</title>
        <authorList>
            <person name="Baroncelli R."/>
            <person name="Piaggeschi G."/>
            <person name="Fiorini L."/>
            <person name="Bertolini E."/>
            <person name="Zapparata A."/>
            <person name="Pe M.E."/>
            <person name="Sarrocco S."/>
            <person name="Vannacci G."/>
        </authorList>
    </citation>
    <scope>NUCLEOTIDE SEQUENCE [LARGE SCALE GENOMIC DNA]</scope>
    <source>
        <strain evidence="4">T6776</strain>
    </source>
</reference>
<name>A0A0F9ZFZ7_TRIHA</name>
<dbReference type="Proteomes" id="UP000034112">
    <property type="component" value="Unassembled WGS sequence"/>
</dbReference>
<feature type="domain" description="Extracellular mutant protein 11 C-terminal" evidence="2">
    <location>
        <begin position="381"/>
        <end position="515"/>
    </location>
</feature>
<protein>
    <recommendedName>
        <fullName evidence="2">Extracellular mutant protein 11 C-terminal domain-containing protein</fullName>
    </recommendedName>
</protein>
<feature type="region of interest" description="Disordered" evidence="1">
    <location>
        <begin position="263"/>
        <end position="379"/>
    </location>
</feature>
<dbReference type="InterPro" id="IPR029178">
    <property type="entry name" value="Ecm11_C"/>
</dbReference>
<feature type="compositionally biased region" description="Basic and acidic residues" evidence="1">
    <location>
        <begin position="288"/>
        <end position="305"/>
    </location>
</feature>
<feature type="compositionally biased region" description="Acidic residues" evidence="1">
    <location>
        <begin position="306"/>
        <end position="325"/>
    </location>
</feature>
<dbReference type="InterPro" id="IPR053029">
    <property type="entry name" value="RNA_pol_I-specific_init_factor"/>
</dbReference>
<feature type="region of interest" description="Disordered" evidence="1">
    <location>
        <begin position="16"/>
        <end position="150"/>
    </location>
</feature>
<gene>
    <name evidence="3" type="ORF">THAR02_08675</name>
</gene>
<evidence type="ECO:0000259" key="2">
    <source>
        <dbReference type="Pfam" id="PF15463"/>
    </source>
</evidence>
<dbReference type="GO" id="GO:0017025">
    <property type="term" value="F:TBP-class protein binding"/>
    <property type="evidence" value="ECO:0007669"/>
    <property type="project" value="TreeGrafter"/>
</dbReference>